<proteinExistence type="predicted"/>
<protein>
    <submittedName>
        <fullName evidence="3">Uncharacterized protein</fullName>
    </submittedName>
</protein>
<keyword evidence="1" id="KW-1133">Transmembrane helix</keyword>
<evidence type="ECO:0000256" key="1">
    <source>
        <dbReference type="SAM" id="Phobius"/>
    </source>
</evidence>
<evidence type="ECO:0000313" key="2">
    <source>
        <dbReference type="EMBL" id="MVX64059.1"/>
    </source>
</evidence>
<keyword evidence="1" id="KW-0472">Membrane</keyword>
<comment type="caution">
    <text evidence="3">The sequence shown here is derived from an EMBL/GenBank/DDBJ whole genome shotgun (WGS) entry which is preliminary data.</text>
</comment>
<evidence type="ECO:0000313" key="3">
    <source>
        <dbReference type="EMBL" id="OPJ65456.1"/>
    </source>
</evidence>
<dbReference type="Proteomes" id="UP000191056">
    <property type="component" value="Unassembled WGS sequence"/>
</dbReference>
<sequence>MSGQAIFTTIMGAFLLPFFIRLLWGRFVNKLGAIGGFLAAITVVGTIWILDHGMKNHLIQQGSSGWIDMGLAAAVGAFTASAVTGGKVKKSFTNLGSAVIGGVISGIILLYIM</sequence>
<dbReference type="EMBL" id="WSRQ01000013">
    <property type="protein sequence ID" value="MVX64059.1"/>
    <property type="molecule type" value="Genomic_DNA"/>
</dbReference>
<dbReference type="AlphaFoldDB" id="A0A1V4IZV6"/>
<feature type="transmembrane region" description="Helical" evidence="1">
    <location>
        <begin position="65"/>
        <end position="85"/>
    </location>
</feature>
<dbReference type="RefSeq" id="WP_079438434.1">
    <property type="nucleotide sequence ID" value="NZ_MZGT01000008.1"/>
</dbReference>
<organism evidence="3 5">
    <name type="scientific">Clostridium chromiireducens</name>
    <dbReference type="NCBI Taxonomy" id="225345"/>
    <lineage>
        <taxon>Bacteria</taxon>
        <taxon>Bacillati</taxon>
        <taxon>Bacillota</taxon>
        <taxon>Clostridia</taxon>
        <taxon>Eubacteriales</taxon>
        <taxon>Clostridiaceae</taxon>
        <taxon>Clostridium</taxon>
    </lineage>
</organism>
<dbReference type="STRING" id="225345.CLCHR_08460"/>
<reference evidence="4 6" key="2">
    <citation type="submission" date="2018-08" db="EMBL/GenBank/DDBJ databases">
        <title>Genome of Clostridium chromiireducens C1, DSM12136.</title>
        <authorList>
            <person name="Xing M."/>
            <person name="Wei Y."/>
            <person name="Ang E.L."/>
            <person name="Zhao H."/>
            <person name="Zhang Y."/>
        </authorList>
    </citation>
    <scope>NUCLEOTIDE SEQUENCE [LARGE SCALE GENOMIC DNA]</scope>
    <source>
        <strain evidence="4 6">C1</strain>
    </source>
</reference>
<reference evidence="3 5" key="1">
    <citation type="submission" date="2017-03" db="EMBL/GenBank/DDBJ databases">
        <title>Genome sequence of Clostridium chromiireducens DSM 23318.</title>
        <authorList>
            <person name="Poehlein A."/>
            <person name="Daniel R."/>
        </authorList>
    </citation>
    <scope>NUCLEOTIDE SEQUENCE [LARGE SCALE GENOMIC DNA]</scope>
    <source>
        <strain evidence="3 5">DSM 23318</strain>
    </source>
</reference>
<dbReference type="InterPro" id="IPR054200">
    <property type="entry name" value="DUF6905"/>
</dbReference>
<accession>A0A1V4IZV6</accession>
<feature type="transmembrane region" description="Helical" evidence="1">
    <location>
        <begin position="92"/>
        <end position="112"/>
    </location>
</feature>
<reference evidence="2" key="3">
    <citation type="submission" date="2019-12" db="EMBL/GenBank/DDBJ databases">
        <title>Microbes associate with the intestines of laboratory mice.</title>
        <authorList>
            <person name="Navarre W."/>
            <person name="Wong E."/>
        </authorList>
    </citation>
    <scope>NUCLEOTIDE SEQUENCE</scope>
    <source>
        <strain evidence="2">NM79_F5</strain>
    </source>
</reference>
<name>A0A1V4IZV6_9CLOT</name>
<dbReference type="EMBL" id="MZGT01000008">
    <property type="protein sequence ID" value="OPJ65456.1"/>
    <property type="molecule type" value="Genomic_DNA"/>
</dbReference>
<gene>
    <name evidence="3" type="ORF">CLCHR_08460</name>
    <name evidence="4" type="ORF">D2A34_00440</name>
    <name evidence="2" type="ORF">GKZ28_10195</name>
</gene>
<dbReference type="Proteomes" id="UP000656077">
    <property type="component" value="Unassembled WGS sequence"/>
</dbReference>
<feature type="transmembrane region" description="Helical" evidence="1">
    <location>
        <begin position="6"/>
        <end position="24"/>
    </location>
</feature>
<keyword evidence="1" id="KW-0812">Transmembrane</keyword>
<dbReference type="OrthoDB" id="1028168at2"/>
<dbReference type="Pfam" id="PF21846">
    <property type="entry name" value="DUF6905"/>
    <property type="match status" value="1"/>
</dbReference>
<evidence type="ECO:0000313" key="4">
    <source>
        <dbReference type="EMBL" id="RII35872.1"/>
    </source>
</evidence>
<feature type="transmembrane region" description="Helical" evidence="1">
    <location>
        <begin position="31"/>
        <end position="50"/>
    </location>
</feature>
<dbReference type="Proteomes" id="UP000265930">
    <property type="component" value="Unassembled WGS sequence"/>
</dbReference>
<evidence type="ECO:0000313" key="5">
    <source>
        <dbReference type="Proteomes" id="UP000191056"/>
    </source>
</evidence>
<dbReference type="EMBL" id="QXDJ01000001">
    <property type="protein sequence ID" value="RII35872.1"/>
    <property type="molecule type" value="Genomic_DNA"/>
</dbReference>
<evidence type="ECO:0000313" key="6">
    <source>
        <dbReference type="Proteomes" id="UP000265930"/>
    </source>
</evidence>
<keyword evidence="5" id="KW-1185">Reference proteome</keyword>